<dbReference type="KEGG" id="sde:Sde_3294"/>
<accession>Q21FI0</accession>
<evidence type="ECO:0000313" key="1">
    <source>
        <dbReference type="EMBL" id="ABD82549.1"/>
    </source>
</evidence>
<keyword evidence="2" id="KW-1185">Reference proteome</keyword>
<protein>
    <recommendedName>
        <fullName evidence="3">Solute-binding protein family 3/N-terminal domain-containing protein</fullName>
    </recommendedName>
</protein>
<proteinExistence type="predicted"/>
<dbReference type="Proteomes" id="UP000001947">
    <property type="component" value="Chromosome"/>
</dbReference>
<dbReference type="HOGENOM" id="CLU_066015_0_1_6"/>
<dbReference type="STRING" id="203122.Sde_3294"/>
<reference evidence="1 2" key="1">
    <citation type="journal article" date="2008" name="PLoS Genet.">
        <title>Complete genome sequence of the complex carbohydrate-degrading marine bacterium, Saccharophagus degradans strain 2-40 T.</title>
        <authorList>
            <person name="Weiner R.M."/>
            <person name="Taylor L.E.II."/>
            <person name="Henrissat B."/>
            <person name="Hauser L."/>
            <person name="Land M."/>
            <person name="Coutinho P.M."/>
            <person name="Rancurel C."/>
            <person name="Saunders E.H."/>
            <person name="Longmire A.G."/>
            <person name="Zhang H."/>
            <person name="Bayer E.A."/>
            <person name="Gilbert H.J."/>
            <person name="Larimer F."/>
            <person name="Zhulin I.B."/>
            <person name="Ekborg N.A."/>
            <person name="Lamed R."/>
            <person name="Richardson P.M."/>
            <person name="Borovok I."/>
            <person name="Hutcheson S."/>
        </authorList>
    </citation>
    <scope>NUCLEOTIDE SEQUENCE [LARGE SCALE GENOMIC DNA]</scope>
    <source>
        <strain evidence="2">2-40 / ATCC 43961 / DSM 17024</strain>
    </source>
</reference>
<gene>
    <name evidence="1" type="ordered locus">Sde_3294</name>
</gene>
<dbReference type="AlphaFoldDB" id="Q21FI0"/>
<name>Q21FI0_SACD2</name>
<evidence type="ECO:0000313" key="2">
    <source>
        <dbReference type="Proteomes" id="UP000001947"/>
    </source>
</evidence>
<dbReference type="EMBL" id="CP000282">
    <property type="protein sequence ID" value="ABD82549.1"/>
    <property type="molecule type" value="Genomic_DNA"/>
</dbReference>
<dbReference type="SUPFAM" id="SSF53850">
    <property type="entry name" value="Periplasmic binding protein-like II"/>
    <property type="match status" value="1"/>
</dbReference>
<organism evidence="1 2">
    <name type="scientific">Saccharophagus degradans (strain 2-40 / ATCC 43961 / DSM 17024)</name>
    <dbReference type="NCBI Taxonomy" id="203122"/>
    <lineage>
        <taxon>Bacteria</taxon>
        <taxon>Pseudomonadati</taxon>
        <taxon>Pseudomonadota</taxon>
        <taxon>Gammaproteobacteria</taxon>
        <taxon>Cellvibrionales</taxon>
        <taxon>Cellvibrionaceae</taxon>
        <taxon>Saccharophagus</taxon>
    </lineage>
</organism>
<evidence type="ECO:0008006" key="3">
    <source>
        <dbReference type="Google" id="ProtNLM"/>
    </source>
</evidence>
<dbReference type="eggNOG" id="COG0834">
    <property type="taxonomic scope" value="Bacteria"/>
</dbReference>
<sequence>MAIYTRYMLLSKTLRSLNAACCRSAIPIWLAVCSLVFGQLACAAAPTNVKFYTRSNTIGFQPYQSDLLSLALEKSRPKYGDYRLNYYTDPLSPARAKLETQKGQLINVIFATEWQGTYTDKDKIIAIEFPVLKGLLGMRSFVVQQHTLDKLHSVDTFAKLQALKAGQVSTWPDTKILSYNKLPVITADTYGNLFEMLGHKRFDYLPLSILESYTVTEEFKEGGIDLQVAPNVAVFYPLPMFIAVSATEPEIAQRLEYGLKLAQQDGSFDALFSVHFEKIEKIIQSNKPHTFILYNPHFSKTENDTLTKGYIHSHGSMLKPHLVP</sequence>